<dbReference type="RefSeq" id="WP_248268013.1">
    <property type="nucleotide sequence ID" value="NZ_CP096034.1"/>
</dbReference>
<accession>A0ABY4JM88</accession>
<keyword evidence="1" id="KW-0472">Membrane</keyword>
<keyword evidence="3" id="KW-1185">Reference proteome</keyword>
<keyword evidence="1" id="KW-1003">Cell membrane</keyword>
<dbReference type="SMART" id="SM01234">
    <property type="entry name" value="Haemolytic"/>
    <property type="match status" value="1"/>
</dbReference>
<protein>
    <recommendedName>
        <fullName evidence="1">Putative membrane protein insertion efficiency factor</fullName>
    </recommendedName>
</protein>
<dbReference type="PANTHER" id="PTHR33383">
    <property type="entry name" value="MEMBRANE PROTEIN INSERTION EFFICIENCY FACTOR-RELATED"/>
    <property type="match status" value="1"/>
</dbReference>
<comment type="similarity">
    <text evidence="1">Belongs to the UPF0161 family.</text>
</comment>
<reference evidence="2 3" key="1">
    <citation type="submission" date="2022-04" db="EMBL/GenBank/DDBJ databases">
        <title>Mechanism of arsenic methylation and mitigation arsenic toxicity by Bacillus sp. LH14 from an Arsenic-Contaminated Paddy Soil.</title>
        <authorList>
            <person name="Wang D."/>
        </authorList>
    </citation>
    <scope>NUCLEOTIDE SEQUENCE [LARGE SCALE GENOMIC DNA]</scope>
    <source>
        <strain evidence="2 3">LH14</strain>
    </source>
</reference>
<sequence length="84" mass="9509">MNKILIGIIRFYQKWISPATPPSCRFYPTCSSYGLEAIETHGALKGTYLTTKRILKCHPLHPGGYDPVPDKIDKETKKDTVKET</sequence>
<comment type="subcellular location">
    <subcellularLocation>
        <location evidence="1">Cell membrane</location>
        <topology evidence="1">Peripheral membrane protein</topology>
        <orientation evidence="1">Cytoplasmic side</orientation>
    </subcellularLocation>
</comment>
<gene>
    <name evidence="2" type="primary">yidD</name>
    <name evidence="2" type="ORF">MY490_03590</name>
</gene>
<dbReference type="Proteomes" id="UP000830639">
    <property type="component" value="Chromosome"/>
</dbReference>
<dbReference type="Pfam" id="PF01809">
    <property type="entry name" value="YidD"/>
    <property type="match status" value="1"/>
</dbReference>
<name>A0ABY4JM88_9BACI</name>
<evidence type="ECO:0000256" key="1">
    <source>
        <dbReference type="HAMAP-Rule" id="MF_00386"/>
    </source>
</evidence>
<dbReference type="PANTHER" id="PTHR33383:SF1">
    <property type="entry name" value="MEMBRANE PROTEIN INSERTION EFFICIENCY FACTOR-RELATED"/>
    <property type="match status" value="1"/>
</dbReference>
<dbReference type="HAMAP" id="MF_00386">
    <property type="entry name" value="UPF0161_YidD"/>
    <property type="match status" value="1"/>
</dbReference>
<evidence type="ECO:0000313" key="3">
    <source>
        <dbReference type="Proteomes" id="UP000830639"/>
    </source>
</evidence>
<dbReference type="EMBL" id="CP096034">
    <property type="protein sequence ID" value="UPM54944.1"/>
    <property type="molecule type" value="Genomic_DNA"/>
</dbReference>
<dbReference type="InterPro" id="IPR002696">
    <property type="entry name" value="Membr_insert_effic_factor_YidD"/>
</dbReference>
<proteinExistence type="inferred from homology"/>
<comment type="function">
    <text evidence="1">Could be involved in insertion of integral membrane proteins into the membrane.</text>
</comment>
<organism evidence="2 3">
    <name type="scientific">Gottfriedia acidiceleris</name>
    <dbReference type="NCBI Taxonomy" id="371036"/>
    <lineage>
        <taxon>Bacteria</taxon>
        <taxon>Bacillati</taxon>
        <taxon>Bacillota</taxon>
        <taxon>Bacilli</taxon>
        <taxon>Bacillales</taxon>
        <taxon>Bacillaceae</taxon>
        <taxon>Gottfriedia</taxon>
    </lineage>
</organism>
<dbReference type="NCBIfam" id="TIGR00278">
    <property type="entry name" value="membrane protein insertion efficiency factor YidD"/>
    <property type="match status" value="1"/>
</dbReference>
<evidence type="ECO:0000313" key="2">
    <source>
        <dbReference type="EMBL" id="UPM54944.1"/>
    </source>
</evidence>